<dbReference type="Pfam" id="PF01492">
    <property type="entry name" value="Gemini_C4"/>
    <property type="match status" value="1"/>
</dbReference>
<gene>
    <name evidence="3" type="primary">AC4</name>
</gene>
<reference evidence="3" key="1">
    <citation type="submission" date="2016-02" db="EMBL/GenBank/DDBJ databases">
        <title>First report of Potato yellow mosaic virus naturally infecting Solanum amaricanum Mill. in Venezuela.</title>
        <authorList>
            <person name="Romay G."/>
            <person name="Chirinos D.T."/>
            <person name="Geraud-Pouey F."/>
            <person name="Torres M."/>
            <person name="Bragard C."/>
        </authorList>
    </citation>
    <scope>NUCLEOTIDE SEQUENCE</scope>
    <source>
        <strain evidence="3">La_Petrolea_949</strain>
    </source>
</reference>
<evidence type="ECO:0000313" key="3">
    <source>
        <dbReference type="EMBL" id="AOG17634.1"/>
    </source>
</evidence>
<reference evidence="4" key="2">
    <citation type="submission" date="2019-09" db="EMBL/GenBank/DDBJ databases">
        <authorList>
            <person name="Romay G."/>
            <person name="Bragard C."/>
        </authorList>
    </citation>
    <scope>NUCLEOTIDE SEQUENCE</scope>
    <source>
        <strain evidence="4">Ta946</strain>
    </source>
</reference>
<dbReference type="InterPro" id="IPR002488">
    <property type="entry name" value="Gemini_C4"/>
</dbReference>
<evidence type="ECO:0000256" key="1">
    <source>
        <dbReference type="ARBA" id="ARBA00008996"/>
    </source>
</evidence>
<proteinExistence type="inferred from homology"/>
<dbReference type="EMBL" id="MN403041">
    <property type="protein sequence ID" value="QNQ79157.1"/>
    <property type="molecule type" value="Genomic_DNA"/>
</dbReference>
<dbReference type="EMBL" id="KU665804">
    <property type="protein sequence ID" value="AOG17634.1"/>
    <property type="molecule type" value="Genomic_DNA"/>
</dbReference>
<protein>
    <submittedName>
        <fullName evidence="3 4">AC4</fullName>
    </submittedName>
</protein>
<comment type="similarity">
    <text evidence="1">Belongs to the geminiviridae protein AC4/C4 family.</text>
</comment>
<name>A0A1B3PD33_9GEMI</name>
<accession>A0A1B3PD33</accession>
<evidence type="ECO:0000313" key="4">
    <source>
        <dbReference type="EMBL" id="QNQ79157.1"/>
    </source>
</evidence>
<sequence length="85" mass="9271">MGNLISTFLSSSKGSSTAQITDCSIWCPQPGQHISIRTFRELNRAPMSNHTSRKMGTPSNGECSRLTEEVLGAASRPLTTQLPRH</sequence>
<organism evidence="3">
    <name type="scientific">Potato yellow mosaic virus</name>
    <dbReference type="NCBI Taxonomy" id="10827"/>
    <lineage>
        <taxon>Viruses</taxon>
        <taxon>Monodnaviria</taxon>
        <taxon>Shotokuvirae</taxon>
        <taxon>Cressdnaviricota</taxon>
        <taxon>Repensiviricetes</taxon>
        <taxon>Geplafuvirales</taxon>
        <taxon>Geminiviridae</taxon>
        <taxon>Begomovirus</taxon>
        <taxon>Begomovirus tuberosi</taxon>
    </lineage>
</organism>
<evidence type="ECO:0000256" key="2">
    <source>
        <dbReference type="ARBA" id="ARBA00022581"/>
    </source>
</evidence>
<keyword evidence="2" id="KW-0945">Host-virus interaction</keyword>